<evidence type="ECO:0000256" key="2">
    <source>
        <dbReference type="ARBA" id="ARBA00023223"/>
    </source>
</evidence>
<keyword evidence="1" id="KW-0560">Oxidoreductase</keyword>
<evidence type="ECO:0000256" key="1">
    <source>
        <dbReference type="ARBA" id="ARBA00023002"/>
    </source>
</evidence>
<dbReference type="InterPro" id="IPR050415">
    <property type="entry name" value="MRET"/>
</dbReference>
<evidence type="ECO:0000259" key="4">
    <source>
        <dbReference type="PROSITE" id="PS51085"/>
    </source>
</evidence>
<dbReference type="SUPFAM" id="SSF63380">
    <property type="entry name" value="Riboflavin synthase domain-like"/>
    <property type="match status" value="1"/>
</dbReference>
<dbReference type="RefSeq" id="WP_109822737.1">
    <property type="nucleotide sequence ID" value="NZ_QGKL01000021.1"/>
</dbReference>
<dbReference type="GO" id="GO:0008218">
    <property type="term" value="P:bioluminescence"/>
    <property type="evidence" value="ECO:0007669"/>
    <property type="project" value="UniProtKB-KW"/>
</dbReference>
<reference evidence="6 7" key="1">
    <citation type="submission" date="2018-05" db="EMBL/GenBank/DDBJ databases">
        <title>Leucothrix arctica sp. nov., isolated from Arctic seawater.</title>
        <authorList>
            <person name="Choi A."/>
            <person name="Baek K."/>
        </authorList>
    </citation>
    <scope>NUCLEOTIDE SEQUENCE [LARGE SCALE GENOMIC DNA]</scope>
    <source>
        <strain evidence="6 7">IMCC9719</strain>
    </source>
</reference>
<dbReference type="SUPFAM" id="SSF54292">
    <property type="entry name" value="2Fe-2S ferredoxin-like"/>
    <property type="match status" value="1"/>
</dbReference>
<dbReference type="InterPro" id="IPR036010">
    <property type="entry name" value="2Fe-2S_ferredoxin-like_sf"/>
</dbReference>
<evidence type="ECO:0000256" key="3">
    <source>
        <dbReference type="ARBA" id="ARBA00038177"/>
    </source>
</evidence>
<dbReference type="Pfam" id="PF00970">
    <property type="entry name" value="FAD_binding_6"/>
    <property type="match status" value="1"/>
</dbReference>
<dbReference type="PRINTS" id="PR00410">
    <property type="entry name" value="PHEHYDRXLASE"/>
</dbReference>
<keyword evidence="2" id="KW-0455">Luminescence</keyword>
<dbReference type="PROSITE" id="PS51085">
    <property type="entry name" value="2FE2S_FER_2"/>
    <property type="match status" value="1"/>
</dbReference>
<dbReference type="EMBL" id="QGKL01000021">
    <property type="protein sequence ID" value="PWQ97309.1"/>
    <property type="molecule type" value="Genomic_DNA"/>
</dbReference>
<comment type="similarity">
    <text evidence="3">Belongs to the Fre/LuxG FAD/NAD(P) flavoprotein oxidoreductase family.</text>
</comment>
<dbReference type="Gene3D" id="2.40.30.10">
    <property type="entry name" value="Translation factors"/>
    <property type="match status" value="1"/>
</dbReference>
<keyword evidence="7" id="KW-1185">Reference proteome</keyword>
<dbReference type="SUPFAM" id="SSF52343">
    <property type="entry name" value="Ferredoxin reductase-like, C-terminal NADP-linked domain"/>
    <property type="match status" value="1"/>
</dbReference>
<dbReference type="GO" id="GO:0051537">
    <property type="term" value="F:2 iron, 2 sulfur cluster binding"/>
    <property type="evidence" value="ECO:0007669"/>
    <property type="project" value="InterPro"/>
</dbReference>
<dbReference type="Gene3D" id="3.40.50.80">
    <property type="entry name" value="Nucleotide-binding domain of ferredoxin-NADP reductase (FNR) module"/>
    <property type="match status" value="1"/>
</dbReference>
<dbReference type="InterPro" id="IPR006058">
    <property type="entry name" value="2Fe2S_fd_BS"/>
</dbReference>
<evidence type="ECO:0000259" key="5">
    <source>
        <dbReference type="PROSITE" id="PS51384"/>
    </source>
</evidence>
<dbReference type="InterPro" id="IPR039261">
    <property type="entry name" value="FNR_nucleotide-bd"/>
</dbReference>
<dbReference type="AlphaFoldDB" id="A0A317CG46"/>
<organism evidence="6 7">
    <name type="scientific">Leucothrix arctica</name>
    <dbReference type="NCBI Taxonomy" id="1481894"/>
    <lineage>
        <taxon>Bacteria</taxon>
        <taxon>Pseudomonadati</taxon>
        <taxon>Pseudomonadota</taxon>
        <taxon>Gammaproteobacteria</taxon>
        <taxon>Thiotrichales</taxon>
        <taxon>Thiotrichaceae</taxon>
        <taxon>Leucothrix</taxon>
    </lineage>
</organism>
<dbReference type="PROSITE" id="PS51384">
    <property type="entry name" value="FAD_FR"/>
    <property type="match status" value="1"/>
</dbReference>
<dbReference type="PROSITE" id="PS00197">
    <property type="entry name" value="2FE2S_FER_1"/>
    <property type="match status" value="1"/>
</dbReference>
<gene>
    <name evidence="6" type="ORF">DKT75_07150</name>
</gene>
<dbReference type="Pfam" id="PF00175">
    <property type="entry name" value="NAD_binding_1"/>
    <property type="match status" value="1"/>
</dbReference>
<dbReference type="InterPro" id="IPR017938">
    <property type="entry name" value="Riboflavin_synthase-like_b-brl"/>
</dbReference>
<dbReference type="PANTHER" id="PTHR47354:SF7">
    <property type="entry name" value="NAD(P)H-FLAVIN REDUCTASE"/>
    <property type="match status" value="1"/>
</dbReference>
<dbReference type="GO" id="GO:0016491">
    <property type="term" value="F:oxidoreductase activity"/>
    <property type="evidence" value="ECO:0007669"/>
    <property type="project" value="UniProtKB-KW"/>
</dbReference>
<name>A0A317CG46_9GAMM</name>
<evidence type="ECO:0000313" key="6">
    <source>
        <dbReference type="EMBL" id="PWQ97309.1"/>
    </source>
</evidence>
<dbReference type="Gene3D" id="3.10.20.30">
    <property type="match status" value="1"/>
</dbReference>
<evidence type="ECO:0000313" key="7">
    <source>
        <dbReference type="Proteomes" id="UP000245506"/>
    </source>
</evidence>
<accession>A0A317CG46</accession>
<proteinExistence type="inferred from homology"/>
<dbReference type="InterPro" id="IPR017927">
    <property type="entry name" value="FAD-bd_FR_type"/>
</dbReference>
<dbReference type="Proteomes" id="UP000245506">
    <property type="component" value="Unassembled WGS sequence"/>
</dbReference>
<dbReference type="InterPro" id="IPR001041">
    <property type="entry name" value="2Fe-2S_ferredoxin-type"/>
</dbReference>
<dbReference type="Pfam" id="PF00111">
    <property type="entry name" value="Fer2"/>
    <property type="match status" value="1"/>
</dbReference>
<feature type="domain" description="FAD-binding FR-type" evidence="5">
    <location>
        <begin position="100"/>
        <end position="200"/>
    </location>
</feature>
<feature type="domain" description="2Fe-2S ferredoxin-type" evidence="4">
    <location>
        <begin position="3"/>
        <end position="93"/>
    </location>
</feature>
<sequence>MSYEVTVQPSGHIFELAENETVLDGALRHGILLPYSCRGGSCGTCFGSVLSGKINFPDGLPMGLMESDRDAGKALFCVATAESDITIDIREVRRIQEIEVKTLPAKVISVKKLAPDVMEVRLALPPTQRLQFRAGQYIDFLLRNKRRRAFSIANAPVNDEFLELHIRHVEGGEFTSMVFERFHVKTLVRIEAPLGNFYIREESNRPLILVAGGTGFAPLKGMIEQLRSEEDTRPIHLYWGGRAKVDLYHLELAESWAREERFEFIPVLSDKAEGDNWQGREGYVHSAVARDFPDLSGHDVYMAGPPPMIVAATAAFVAQGLPREQLFADSFEFSDD</sequence>
<dbReference type="InterPro" id="IPR008333">
    <property type="entry name" value="Cbr1-like_FAD-bd_dom"/>
</dbReference>
<dbReference type="CDD" id="cd06189">
    <property type="entry name" value="flavin_oxioreductase"/>
    <property type="match status" value="1"/>
</dbReference>
<dbReference type="CDD" id="cd00207">
    <property type="entry name" value="fer2"/>
    <property type="match status" value="1"/>
</dbReference>
<dbReference type="PANTHER" id="PTHR47354">
    <property type="entry name" value="NADH OXIDOREDUCTASE HCR"/>
    <property type="match status" value="1"/>
</dbReference>
<protein>
    <submittedName>
        <fullName evidence="6">CDP-6-deoxy-delta-3,4-glucoseen reductase</fullName>
    </submittedName>
</protein>
<comment type="caution">
    <text evidence="6">The sequence shown here is derived from an EMBL/GenBank/DDBJ whole genome shotgun (WGS) entry which is preliminary data.</text>
</comment>
<dbReference type="InterPro" id="IPR012675">
    <property type="entry name" value="Beta-grasp_dom_sf"/>
</dbReference>
<dbReference type="InterPro" id="IPR001433">
    <property type="entry name" value="OxRdtase_FAD/NAD-bd"/>
</dbReference>
<dbReference type="OrthoDB" id="9806195at2"/>